<dbReference type="InterPro" id="IPR017853">
    <property type="entry name" value="GH"/>
</dbReference>
<dbReference type="InterPro" id="IPR018060">
    <property type="entry name" value="HTH_AraC"/>
</dbReference>
<dbReference type="GO" id="GO:0005975">
    <property type="term" value="P:carbohydrate metabolic process"/>
    <property type="evidence" value="ECO:0007669"/>
    <property type="project" value="InterPro"/>
</dbReference>
<feature type="domain" description="HTH araC/xylS-type" evidence="8">
    <location>
        <begin position="173"/>
        <end position="271"/>
    </location>
</feature>
<dbReference type="Pfam" id="PF01229">
    <property type="entry name" value="Glyco_hydro_39"/>
    <property type="match status" value="1"/>
</dbReference>
<dbReference type="SUPFAM" id="SSF46689">
    <property type="entry name" value="Homeodomain-like"/>
    <property type="match status" value="1"/>
</dbReference>
<name>A0AAW4WZ79_9FIRM</name>
<organism evidence="9 10">
    <name type="scientific">Halanaerobium polyolivorans</name>
    <dbReference type="NCBI Taxonomy" id="2886943"/>
    <lineage>
        <taxon>Bacteria</taxon>
        <taxon>Bacillati</taxon>
        <taxon>Bacillota</taxon>
        <taxon>Clostridia</taxon>
        <taxon>Halanaerobiales</taxon>
        <taxon>Halanaerobiaceae</taxon>
        <taxon>Halanaerobium</taxon>
    </lineage>
</organism>
<dbReference type="PROSITE" id="PS00041">
    <property type="entry name" value="HTH_ARAC_FAMILY_1"/>
    <property type="match status" value="1"/>
</dbReference>
<evidence type="ECO:0000256" key="3">
    <source>
        <dbReference type="ARBA" id="ARBA00023015"/>
    </source>
</evidence>
<dbReference type="InterPro" id="IPR000514">
    <property type="entry name" value="Glyco_hydro_39"/>
</dbReference>
<dbReference type="GO" id="GO:0004553">
    <property type="term" value="F:hydrolase activity, hydrolyzing O-glycosyl compounds"/>
    <property type="evidence" value="ECO:0007669"/>
    <property type="project" value="InterPro"/>
</dbReference>
<dbReference type="InterPro" id="IPR009057">
    <property type="entry name" value="Homeodomain-like_sf"/>
</dbReference>
<dbReference type="PANTHER" id="PTHR43280:SF2">
    <property type="entry name" value="HTH-TYPE TRANSCRIPTIONAL REGULATOR EXSA"/>
    <property type="match status" value="1"/>
</dbReference>
<evidence type="ECO:0000256" key="4">
    <source>
        <dbReference type="ARBA" id="ARBA00023125"/>
    </source>
</evidence>
<dbReference type="Gene3D" id="3.20.20.80">
    <property type="entry name" value="Glycosidases"/>
    <property type="match status" value="1"/>
</dbReference>
<proteinExistence type="inferred from homology"/>
<dbReference type="SMART" id="SM00342">
    <property type="entry name" value="HTH_ARAC"/>
    <property type="match status" value="1"/>
</dbReference>
<dbReference type="SUPFAM" id="SSF51011">
    <property type="entry name" value="Glycosyl hydrolase domain"/>
    <property type="match status" value="1"/>
</dbReference>
<dbReference type="Proteomes" id="UP001199296">
    <property type="component" value="Unassembled WGS sequence"/>
</dbReference>
<evidence type="ECO:0000256" key="6">
    <source>
        <dbReference type="ARBA" id="ARBA00023295"/>
    </source>
</evidence>
<dbReference type="InterPro" id="IPR049166">
    <property type="entry name" value="GH39_cat"/>
</dbReference>
<dbReference type="Pfam" id="PF12833">
    <property type="entry name" value="HTH_18"/>
    <property type="match status" value="1"/>
</dbReference>
<keyword evidence="3" id="KW-0805">Transcription regulation</keyword>
<dbReference type="SUPFAM" id="SSF51445">
    <property type="entry name" value="(Trans)glycosidases"/>
    <property type="match status" value="1"/>
</dbReference>
<keyword evidence="5" id="KW-0804">Transcription</keyword>
<dbReference type="GO" id="GO:0003700">
    <property type="term" value="F:DNA-binding transcription factor activity"/>
    <property type="evidence" value="ECO:0007669"/>
    <property type="project" value="InterPro"/>
</dbReference>
<dbReference type="Gene3D" id="1.10.10.60">
    <property type="entry name" value="Homeodomain-like"/>
    <property type="match status" value="2"/>
</dbReference>
<accession>A0AAW4WZ79</accession>
<keyword evidence="4" id="KW-0238">DNA-binding</keyword>
<evidence type="ECO:0000256" key="2">
    <source>
        <dbReference type="ARBA" id="ARBA00022801"/>
    </source>
</evidence>
<feature type="active site" description="Proton donor" evidence="7">
    <location>
        <position position="470"/>
    </location>
</feature>
<dbReference type="PROSITE" id="PS01124">
    <property type="entry name" value="HTH_ARAC_FAMILY_2"/>
    <property type="match status" value="1"/>
</dbReference>
<keyword evidence="2" id="KW-0378">Hydrolase</keyword>
<dbReference type="Gene3D" id="2.60.40.1500">
    <property type="entry name" value="Glycosyl hydrolase domain, family 39"/>
    <property type="match status" value="1"/>
</dbReference>
<dbReference type="InterPro" id="IPR018062">
    <property type="entry name" value="HTH_AraC-typ_CS"/>
</dbReference>
<protein>
    <submittedName>
        <fullName evidence="9">Helix-turn-helix domain-containing protein</fullName>
    </submittedName>
</protein>
<keyword evidence="6" id="KW-0326">Glycosidase</keyword>
<dbReference type="PANTHER" id="PTHR43280">
    <property type="entry name" value="ARAC-FAMILY TRANSCRIPTIONAL REGULATOR"/>
    <property type="match status" value="1"/>
</dbReference>
<dbReference type="PRINTS" id="PR00745">
    <property type="entry name" value="GLHYDRLASE39"/>
</dbReference>
<gene>
    <name evidence="9" type="ORF">LJ207_02430</name>
</gene>
<dbReference type="AlphaFoldDB" id="A0AAW4WZ79"/>
<keyword evidence="10" id="KW-1185">Reference proteome</keyword>
<evidence type="ECO:0000313" key="9">
    <source>
        <dbReference type="EMBL" id="MCC3144174.1"/>
    </source>
</evidence>
<dbReference type="EMBL" id="JAJFAT010000002">
    <property type="protein sequence ID" value="MCC3144174.1"/>
    <property type="molecule type" value="Genomic_DNA"/>
</dbReference>
<evidence type="ECO:0000256" key="5">
    <source>
        <dbReference type="ARBA" id="ARBA00023163"/>
    </source>
</evidence>
<comment type="similarity">
    <text evidence="1">Belongs to the glycosyl hydrolase 39 family.</text>
</comment>
<evidence type="ECO:0000256" key="7">
    <source>
        <dbReference type="PIRSR" id="PIRSR600514-1"/>
    </source>
</evidence>
<reference evidence="9 10" key="1">
    <citation type="submission" date="2021-10" db="EMBL/GenBank/DDBJ databases">
        <authorList>
            <person name="Grouzdev D.S."/>
            <person name="Pantiukh K.S."/>
            <person name="Krutkina M.S."/>
        </authorList>
    </citation>
    <scope>NUCLEOTIDE SEQUENCE [LARGE SCALE GENOMIC DNA]</scope>
    <source>
        <strain evidence="9 10">Z-7514</strain>
    </source>
</reference>
<sequence length="826" mass="98043">MICENINFEFGVPVKISLNSISGKKHFNRSFKLIWVLKGTITFESHNFYSDTEEVSNLSEEGIEIINSFSPFKLINQSEDAKFLVFEFKNKYLKDFELEFEDKIFHINDSKNLGKLRYLAALLAKNYFKEDYQLYGKIKASLDELLTLVNKKYCIYNQRQDDFFNKKQDDIVIKVMKRIEEDYNLNLTLNSIADEFHYNSSYLSEKFKSLLQINFTDYLDKLRLEKSLQELLYTNKNINQIALESGFSNIKSFYRVFNKHFDFSPVKVKKNYPRLKKDFLIEEFGEIDFFIIYFNHIIRSYEKKESKRKEKLQKNVKIDLEQKHQTINLIWQKLINAGTAQSIMDSNLRKQIRDLQQQISFEYLRFEGIFNDDLEIIKGNDTKSINYNWKLVDNIFDFILENDLKPFIVLSFMPKLMASKDKTIFYYQANFSPPENIDDWLNLIDAFIIHLINRYGIKKIKKWYFQVWTEFPHRGFHWAGTKREYFEFYAATAKKIKNISSEIQVGPASESFLEGKIISEEFLKYAADNDLPLDFYSINLYHNTIPLIEEELDLKDFYKESTLENIKFKFKEKNYSIKMAEKIKAILNNYYPKSELITTRWNVSWNPKEYIHDTAFMTNYIVDNALKLQDKLDGLGYLNLSDLISEWPINELPFFGGRGLINTEGIKKSAYYAYLILSKLGSKIIEQGDNYIVTAEGEDIQIIVYNYAYLSKSYQNADYSLIDEFERYQVFQKKDPLEFDLKLFNLSGKYKQSRYFLNRDSGSAFDEWLKMGAPHELSRHEIKYLKYKSFPDLKVKYLNLKGELEINTVLEAHSLEFIILRKQFSV</sequence>
<comment type="caution">
    <text evidence="9">The sequence shown here is derived from an EMBL/GenBank/DDBJ whole genome shotgun (WGS) entry which is preliminary data.</text>
</comment>
<evidence type="ECO:0000259" key="8">
    <source>
        <dbReference type="PROSITE" id="PS01124"/>
    </source>
</evidence>
<evidence type="ECO:0000313" key="10">
    <source>
        <dbReference type="Proteomes" id="UP001199296"/>
    </source>
</evidence>
<dbReference type="GO" id="GO:0043565">
    <property type="term" value="F:sequence-specific DNA binding"/>
    <property type="evidence" value="ECO:0007669"/>
    <property type="project" value="InterPro"/>
</dbReference>
<evidence type="ECO:0000256" key="1">
    <source>
        <dbReference type="ARBA" id="ARBA00008875"/>
    </source>
</evidence>